<reference evidence="2" key="1">
    <citation type="submission" date="2021-12" db="EMBL/GenBank/DDBJ databases">
        <authorList>
            <person name="Ulrich A."/>
        </authorList>
    </citation>
    <scope>NUCLEOTIDE SEQUENCE</scope>
    <source>
        <strain evidence="2">A1P009</strain>
    </source>
</reference>
<feature type="region of interest" description="Disordered" evidence="1">
    <location>
        <begin position="28"/>
        <end position="54"/>
    </location>
</feature>
<protein>
    <submittedName>
        <fullName evidence="2">Uncharacterized protein</fullName>
    </submittedName>
</protein>
<evidence type="ECO:0000313" key="2">
    <source>
        <dbReference type="EMBL" id="MCD9096214.1"/>
    </source>
</evidence>
<dbReference type="EMBL" id="JAJQKU010000001">
    <property type="protein sequence ID" value="MCD9096214.1"/>
    <property type="molecule type" value="Genomic_DNA"/>
</dbReference>
<name>A0ABS8UBW3_9GAMM</name>
<sequence>MAVLVQEAAVVRSKWAVLPQPDPNRVIDYRPLYPDGDPPHPGKPRGKRNSRKPW</sequence>
<accession>A0ABS8UBW3</accession>
<evidence type="ECO:0000313" key="3">
    <source>
        <dbReference type="Proteomes" id="UP001430360"/>
    </source>
</evidence>
<organism evidence="2 3">
    <name type="scientific">Luteimonas fraxinea</name>
    <dbReference type="NCBI Taxonomy" id="2901869"/>
    <lineage>
        <taxon>Bacteria</taxon>
        <taxon>Pseudomonadati</taxon>
        <taxon>Pseudomonadota</taxon>
        <taxon>Gammaproteobacteria</taxon>
        <taxon>Lysobacterales</taxon>
        <taxon>Lysobacteraceae</taxon>
        <taxon>Luteimonas</taxon>
    </lineage>
</organism>
<feature type="compositionally biased region" description="Basic residues" evidence="1">
    <location>
        <begin position="42"/>
        <end position="54"/>
    </location>
</feature>
<dbReference type="Proteomes" id="UP001430360">
    <property type="component" value="Unassembled WGS sequence"/>
</dbReference>
<proteinExistence type="predicted"/>
<reference evidence="2" key="2">
    <citation type="journal article" date="2022" name="Syst. Appl. Microbiol.">
        <title>Physiological and genomic characterisation of Luteimonas fraxinea sp. nov., a bacterial species associated with trees tolerant to ash dieback.</title>
        <authorList>
            <person name="Ulrich K."/>
            <person name="Becker R."/>
            <person name="Behrendt U."/>
            <person name="Kube M."/>
            <person name="Schneck V."/>
            <person name="Ulrich A."/>
        </authorList>
    </citation>
    <scope>NUCLEOTIDE SEQUENCE</scope>
    <source>
        <strain evidence="2">A1P009</strain>
    </source>
</reference>
<gene>
    <name evidence="2" type="ORF">LTT95_04595</name>
</gene>
<keyword evidence="3" id="KW-1185">Reference proteome</keyword>
<evidence type="ECO:0000256" key="1">
    <source>
        <dbReference type="SAM" id="MobiDB-lite"/>
    </source>
</evidence>
<comment type="caution">
    <text evidence="2">The sequence shown here is derived from an EMBL/GenBank/DDBJ whole genome shotgun (WGS) entry which is preliminary data.</text>
</comment>
<dbReference type="RefSeq" id="WP_232134685.1">
    <property type="nucleotide sequence ID" value="NZ_JAJQKU010000001.1"/>
</dbReference>